<reference evidence="3 4" key="1">
    <citation type="journal article" date="2019" name="Int. J. Syst. Evol. Microbiol.">
        <title>The Global Catalogue of Microorganisms (GCM) 10K type strain sequencing project: providing services to taxonomists for standard genome sequencing and annotation.</title>
        <authorList>
            <consortium name="The Broad Institute Genomics Platform"/>
            <consortium name="The Broad Institute Genome Sequencing Center for Infectious Disease"/>
            <person name="Wu L."/>
            <person name="Ma J."/>
        </authorList>
    </citation>
    <scope>NUCLEOTIDE SEQUENCE [LARGE SCALE GENOMIC DNA]</scope>
    <source>
        <strain evidence="3 4">JCM 5052</strain>
    </source>
</reference>
<dbReference type="RefSeq" id="WP_346161637.1">
    <property type="nucleotide sequence ID" value="NZ_BAAABZ010000091.1"/>
</dbReference>
<dbReference type="EMBL" id="BAAABZ010000091">
    <property type="protein sequence ID" value="GAA0573748.1"/>
    <property type="molecule type" value="Genomic_DNA"/>
</dbReference>
<gene>
    <name evidence="3" type="ORF">GCM10010390_91140</name>
</gene>
<feature type="transmembrane region" description="Helical" evidence="2">
    <location>
        <begin position="20"/>
        <end position="39"/>
    </location>
</feature>
<evidence type="ECO:0000313" key="3">
    <source>
        <dbReference type="EMBL" id="GAA0573748.1"/>
    </source>
</evidence>
<evidence type="ECO:0000256" key="1">
    <source>
        <dbReference type="SAM" id="MobiDB-lite"/>
    </source>
</evidence>
<keyword evidence="4" id="KW-1185">Reference proteome</keyword>
<evidence type="ECO:0000256" key="2">
    <source>
        <dbReference type="SAM" id="Phobius"/>
    </source>
</evidence>
<organism evidence="3 4">
    <name type="scientific">Streptomyces mordarskii</name>
    <dbReference type="NCBI Taxonomy" id="1226758"/>
    <lineage>
        <taxon>Bacteria</taxon>
        <taxon>Bacillati</taxon>
        <taxon>Actinomycetota</taxon>
        <taxon>Actinomycetes</taxon>
        <taxon>Kitasatosporales</taxon>
        <taxon>Streptomycetaceae</taxon>
        <taxon>Streptomyces</taxon>
    </lineage>
</organism>
<proteinExistence type="predicted"/>
<name>A0ABN1ESY6_9ACTN</name>
<dbReference type="Proteomes" id="UP001501576">
    <property type="component" value="Unassembled WGS sequence"/>
</dbReference>
<protein>
    <submittedName>
        <fullName evidence="3">Uncharacterized protein</fullName>
    </submittedName>
</protein>
<keyword evidence="2" id="KW-0812">Transmembrane</keyword>
<keyword evidence="2" id="KW-1133">Transmembrane helix</keyword>
<evidence type="ECO:0000313" key="4">
    <source>
        <dbReference type="Proteomes" id="UP001501576"/>
    </source>
</evidence>
<accession>A0ABN1ESY6</accession>
<keyword evidence="2" id="KW-0472">Membrane</keyword>
<feature type="region of interest" description="Disordered" evidence="1">
    <location>
        <begin position="135"/>
        <end position="154"/>
    </location>
</feature>
<comment type="caution">
    <text evidence="3">The sequence shown here is derived from an EMBL/GenBank/DDBJ whole genome shotgun (WGS) entry which is preliminary data.</text>
</comment>
<sequence length="154" mass="16542">MSPRLPGPIADMAPWIAWSAPYLAGLLVGAGAAVLWLAARRAQRVREALADRVRVELIPTATFDPGEGEVTRWAHQLARVRFAASSTPSCGAAARIRYSATNGKMRCYLEGPAAAAAVLSMPGFAEVDVRTDRGTKSITPVRFPDPAQREGERQ</sequence>